<dbReference type="InterPro" id="IPR003959">
    <property type="entry name" value="ATPase_AAA_core"/>
</dbReference>
<dbReference type="CDD" id="cd18139">
    <property type="entry name" value="HLD_clamp_RarA"/>
    <property type="match status" value="1"/>
</dbReference>
<evidence type="ECO:0000256" key="3">
    <source>
        <dbReference type="ARBA" id="ARBA00020776"/>
    </source>
</evidence>
<keyword evidence="6" id="KW-0067">ATP-binding</keyword>
<keyword evidence="5" id="KW-0547">Nucleotide-binding</keyword>
<sequence length="449" mass="49247">MQGSFFDRTFEDNQAANEPLTARMRPETLAHFYGQDQIVGKGKLLTRLITADKLTSAIFYGPPGTGKTTLAKIIASQTKAAFHSLNAVTSGKKEISEVIAEARQNMAFYGRKTILFIDEVHRFNKAQQDALLPSVEDGLIILIGATTENPYFEINAALISRSTIFEFNPLSDAAIETILKDALTDSEKGYGQMRVELTDAARKHLVSVANGDVRKALNALELAVLTADKTPEGKILINLEVVQECIRTKALQYDKNGDNHYDTISAFIKSIRGSDPDAALFWMAKMIEAGEDPGFIARRMVISASEDIGNAEPMALTLAVSAAQAVDMIGLPEARINLAQAVAYLASCPKSNAAVRGIQAATQAVKYESNGQVPAHLQDAHYTGSQAMGRGLSYCYPHDFPKHYVSQQYLPTDIDGSTFYQPTENGHEKVMKARLMRLKEIDHSEDEEH</sequence>
<dbReference type="Pfam" id="PF12002">
    <property type="entry name" value="MgsA_C"/>
    <property type="match status" value="1"/>
</dbReference>
<dbReference type="Proteomes" id="UP000004754">
    <property type="component" value="Unassembled WGS sequence"/>
</dbReference>
<dbReference type="InterPro" id="IPR051314">
    <property type="entry name" value="AAA_ATPase_RarA/MGS1/WRNIP1"/>
</dbReference>
<dbReference type="SUPFAM" id="SSF52540">
    <property type="entry name" value="P-loop containing nucleoside triphosphate hydrolases"/>
    <property type="match status" value="1"/>
</dbReference>
<proteinExistence type="inferred from homology"/>
<dbReference type="CDD" id="cd00009">
    <property type="entry name" value="AAA"/>
    <property type="match status" value="1"/>
</dbReference>
<dbReference type="GO" id="GO:0003677">
    <property type="term" value="F:DNA binding"/>
    <property type="evidence" value="ECO:0007669"/>
    <property type="project" value="InterPro"/>
</dbReference>
<dbReference type="GO" id="GO:0016887">
    <property type="term" value="F:ATP hydrolysis activity"/>
    <property type="evidence" value="ECO:0007669"/>
    <property type="project" value="InterPro"/>
</dbReference>
<dbReference type="OrthoDB" id="9778364at2"/>
<dbReference type="Gene3D" id="1.20.272.10">
    <property type="match status" value="1"/>
</dbReference>
<dbReference type="FunFam" id="1.10.3710.10:FF:000003">
    <property type="entry name" value="ATPase, AAA family protein"/>
    <property type="match status" value="1"/>
</dbReference>
<keyword evidence="4" id="KW-0235">DNA replication</keyword>
<dbReference type="FunFam" id="1.10.8.60:FF:000029">
    <property type="entry name" value="Replication-associated recombination protein A"/>
    <property type="match status" value="1"/>
</dbReference>
<dbReference type="InterPro" id="IPR032423">
    <property type="entry name" value="AAA_assoc_2"/>
</dbReference>
<evidence type="ECO:0000256" key="2">
    <source>
        <dbReference type="ARBA" id="ARBA00008959"/>
    </source>
</evidence>
<keyword evidence="9" id="KW-1185">Reference proteome</keyword>
<comment type="similarity">
    <text evidence="2">Belongs to the AAA ATPase family. RarA/MGS1/WRNIP1 subfamily.</text>
</comment>
<gene>
    <name evidence="8" type="ORF">HMP0721_0445</name>
</gene>
<evidence type="ECO:0000256" key="4">
    <source>
        <dbReference type="ARBA" id="ARBA00022705"/>
    </source>
</evidence>
<dbReference type="Gene3D" id="1.10.3710.10">
    <property type="entry name" value="DNA polymerase III clamp loader subunits, C-terminal domain"/>
    <property type="match status" value="1"/>
</dbReference>
<dbReference type="InterPro" id="IPR027417">
    <property type="entry name" value="P-loop_NTPase"/>
</dbReference>
<comment type="function">
    <text evidence="1">DNA-dependent ATPase that plays important roles in cellular responses to stalled DNA replication processes.</text>
</comment>
<dbReference type="AlphaFoldDB" id="E6MEL2"/>
<name>E6MEL2_9FIRM</name>
<dbReference type="HOGENOM" id="CLU_017985_0_3_9"/>
<dbReference type="Pfam" id="PF16193">
    <property type="entry name" value="AAA_assoc_2"/>
    <property type="match status" value="1"/>
</dbReference>
<dbReference type="Gene3D" id="3.40.50.300">
    <property type="entry name" value="P-loop containing nucleotide triphosphate hydrolases"/>
    <property type="match status" value="1"/>
</dbReference>
<dbReference type="Pfam" id="PF00004">
    <property type="entry name" value="AAA"/>
    <property type="match status" value="1"/>
</dbReference>
<dbReference type="SMART" id="SM00382">
    <property type="entry name" value="AAA"/>
    <property type="match status" value="1"/>
</dbReference>
<protein>
    <recommendedName>
        <fullName evidence="3">Replication-associated recombination protein A</fullName>
    </recommendedName>
</protein>
<accession>E6MEL2</accession>
<dbReference type="RefSeq" id="WP_006597864.1">
    <property type="nucleotide sequence ID" value="NZ_GL622359.1"/>
</dbReference>
<feature type="domain" description="AAA+ ATPase" evidence="7">
    <location>
        <begin position="53"/>
        <end position="170"/>
    </location>
</feature>
<dbReference type="PANTHER" id="PTHR13779:SF7">
    <property type="entry name" value="ATPASE WRNIP1"/>
    <property type="match status" value="1"/>
</dbReference>
<dbReference type="eggNOG" id="COG2256">
    <property type="taxonomic scope" value="Bacteria"/>
</dbReference>
<dbReference type="GO" id="GO:0005524">
    <property type="term" value="F:ATP binding"/>
    <property type="evidence" value="ECO:0007669"/>
    <property type="project" value="UniProtKB-KW"/>
</dbReference>
<reference evidence="8 9" key="1">
    <citation type="submission" date="2010-12" db="EMBL/GenBank/DDBJ databases">
        <authorList>
            <person name="Muzny D."/>
            <person name="Qin X."/>
            <person name="Deng J."/>
            <person name="Jiang H."/>
            <person name="Liu Y."/>
            <person name="Qu J."/>
            <person name="Song X.-Z."/>
            <person name="Zhang L."/>
            <person name="Thornton R."/>
            <person name="Coyle M."/>
            <person name="Francisco L."/>
            <person name="Jackson L."/>
            <person name="Javaid M."/>
            <person name="Korchina V."/>
            <person name="Kovar C."/>
            <person name="Mata R."/>
            <person name="Mathew T."/>
            <person name="Ngo R."/>
            <person name="Nguyen L."/>
            <person name="Nguyen N."/>
            <person name="Okwuonu G."/>
            <person name="Ongeri F."/>
            <person name="Pham C."/>
            <person name="Simmons D."/>
            <person name="Wilczek-Boney K."/>
            <person name="Hale W."/>
            <person name="Jakkamsetti A."/>
            <person name="Pham P."/>
            <person name="Ruth R."/>
            <person name="San Lucas F."/>
            <person name="Warren J."/>
            <person name="Zhang J."/>
            <person name="Zhao Z."/>
            <person name="Zhou C."/>
            <person name="Zhu D."/>
            <person name="Lee S."/>
            <person name="Bess C."/>
            <person name="Blankenburg K."/>
            <person name="Forbes L."/>
            <person name="Fu Q."/>
            <person name="Gubbala S."/>
            <person name="Hirani K."/>
            <person name="Jayaseelan J.C."/>
            <person name="Lara F."/>
            <person name="Munidasa M."/>
            <person name="Palculict T."/>
            <person name="Patil S."/>
            <person name="Pu L.-L."/>
            <person name="Saada N."/>
            <person name="Tang L."/>
            <person name="Weissenberger G."/>
            <person name="Zhu Y."/>
            <person name="Hemphill L."/>
            <person name="Shang Y."/>
            <person name="Youmans B."/>
            <person name="Ayvaz T."/>
            <person name="Ross M."/>
            <person name="Santibanez J."/>
            <person name="Aqrawi P."/>
            <person name="Gross S."/>
            <person name="Joshi V."/>
            <person name="Fowler G."/>
            <person name="Nazareth L."/>
            <person name="Reid J."/>
            <person name="Worley K."/>
            <person name="Petrosino J."/>
            <person name="Highlander S."/>
            <person name="Gibbs R."/>
        </authorList>
    </citation>
    <scope>NUCLEOTIDE SEQUENCE [LARGE SCALE GENOMIC DNA]</scope>
    <source>
        <strain evidence="8 9">ATCC 23263</strain>
    </source>
</reference>
<dbReference type="InterPro" id="IPR003593">
    <property type="entry name" value="AAA+_ATPase"/>
</dbReference>
<dbReference type="InterPro" id="IPR008921">
    <property type="entry name" value="DNA_pol3_clamp-load_cplx_C"/>
</dbReference>
<dbReference type="GO" id="GO:0017116">
    <property type="term" value="F:single-stranded DNA helicase activity"/>
    <property type="evidence" value="ECO:0007669"/>
    <property type="project" value="TreeGrafter"/>
</dbReference>
<dbReference type="SUPFAM" id="SSF48019">
    <property type="entry name" value="post-AAA+ oligomerization domain-like"/>
    <property type="match status" value="1"/>
</dbReference>
<evidence type="ECO:0000313" key="9">
    <source>
        <dbReference type="Proteomes" id="UP000004754"/>
    </source>
</evidence>
<dbReference type="Gene3D" id="1.10.8.60">
    <property type="match status" value="1"/>
</dbReference>
<dbReference type="FunFam" id="1.20.272.10:FF:000001">
    <property type="entry name" value="Putative AAA family ATPase"/>
    <property type="match status" value="1"/>
</dbReference>
<evidence type="ECO:0000256" key="5">
    <source>
        <dbReference type="ARBA" id="ARBA00022741"/>
    </source>
</evidence>
<dbReference type="STRING" id="887929.HMP0721_0445"/>
<dbReference type="GO" id="GO:0008047">
    <property type="term" value="F:enzyme activator activity"/>
    <property type="evidence" value="ECO:0007669"/>
    <property type="project" value="TreeGrafter"/>
</dbReference>
<evidence type="ECO:0000259" key="7">
    <source>
        <dbReference type="SMART" id="SM00382"/>
    </source>
</evidence>
<dbReference type="GO" id="GO:0006261">
    <property type="term" value="P:DNA-templated DNA replication"/>
    <property type="evidence" value="ECO:0007669"/>
    <property type="project" value="TreeGrafter"/>
</dbReference>
<dbReference type="PANTHER" id="PTHR13779">
    <property type="entry name" value="WERNER HELICASE-INTERACTING PROTEIN 1 FAMILY MEMBER"/>
    <property type="match status" value="1"/>
</dbReference>
<dbReference type="EMBL" id="AEQN01000007">
    <property type="protein sequence ID" value="EFV02537.1"/>
    <property type="molecule type" value="Genomic_DNA"/>
</dbReference>
<evidence type="ECO:0000313" key="8">
    <source>
        <dbReference type="EMBL" id="EFV02537.1"/>
    </source>
</evidence>
<dbReference type="FunFam" id="3.40.50.300:FF:000137">
    <property type="entry name" value="Replication-associated recombination protein A"/>
    <property type="match status" value="1"/>
</dbReference>
<evidence type="ECO:0000256" key="1">
    <source>
        <dbReference type="ARBA" id="ARBA00002393"/>
    </source>
</evidence>
<comment type="caution">
    <text evidence="8">The sequence shown here is derived from an EMBL/GenBank/DDBJ whole genome shotgun (WGS) entry which is preliminary data.</text>
</comment>
<dbReference type="InterPro" id="IPR021886">
    <property type="entry name" value="MgsA_C"/>
</dbReference>
<organism evidence="8 9">
    <name type="scientific">Pseudoramibacter alactolyticus ATCC 23263</name>
    <dbReference type="NCBI Taxonomy" id="887929"/>
    <lineage>
        <taxon>Bacteria</taxon>
        <taxon>Bacillati</taxon>
        <taxon>Bacillota</taxon>
        <taxon>Clostridia</taxon>
        <taxon>Eubacteriales</taxon>
        <taxon>Eubacteriaceae</taxon>
        <taxon>Pseudoramibacter</taxon>
    </lineage>
</organism>
<dbReference type="GO" id="GO:0000731">
    <property type="term" value="P:DNA synthesis involved in DNA repair"/>
    <property type="evidence" value="ECO:0007669"/>
    <property type="project" value="TreeGrafter"/>
</dbReference>
<evidence type="ECO:0000256" key="6">
    <source>
        <dbReference type="ARBA" id="ARBA00022840"/>
    </source>
</evidence>